<evidence type="ECO:0000256" key="9">
    <source>
        <dbReference type="ARBA" id="ARBA00023242"/>
    </source>
</evidence>
<dbReference type="GO" id="GO:0015031">
    <property type="term" value="P:protein transport"/>
    <property type="evidence" value="ECO:0007669"/>
    <property type="project" value="UniProtKB-KW"/>
</dbReference>
<keyword evidence="7" id="KW-0694">RNA-binding</keyword>
<evidence type="ECO:0000256" key="7">
    <source>
        <dbReference type="ARBA" id="ARBA00022884"/>
    </source>
</evidence>
<feature type="compositionally biased region" description="Basic and acidic residues" evidence="11">
    <location>
        <begin position="99"/>
        <end position="109"/>
    </location>
</feature>
<keyword evidence="8" id="KW-0653">Protein transport</keyword>
<dbReference type="InterPro" id="IPR039047">
    <property type="entry name" value="PHAX"/>
</dbReference>
<keyword evidence="6" id="KW-0963">Cytoplasm</keyword>
<dbReference type="GO" id="GO:0005634">
    <property type="term" value="C:nucleus"/>
    <property type="evidence" value="ECO:0007669"/>
    <property type="project" value="UniProtKB-SubCell"/>
</dbReference>
<dbReference type="PANTHER" id="PTHR13135">
    <property type="entry name" value="CYTOSOLIC RESINIFERATOXIN BINDING PROTEIN RBP-26"/>
    <property type="match status" value="1"/>
</dbReference>
<evidence type="ECO:0000256" key="8">
    <source>
        <dbReference type="ARBA" id="ARBA00022927"/>
    </source>
</evidence>
<dbReference type="Pfam" id="PF10258">
    <property type="entry name" value="PHAX_RNA-bd"/>
    <property type="match status" value="1"/>
</dbReference>
<organism evidence="13 14">
    <name type="scientific">Calicophoron daubneyi</name>
    <name type="common">Rumen fluke</name>
    <name type="synonym">Paramphistomum daubneyi</name>
    <dbReference type="NCBI Taxonomy" id="300641"/>
    <lineage>
        <taxon>Eukaryota</taxon>
        <taxon>Metazoa</taxon>
        <taxon>Spiralia</taxon>
        <taxon>Lophotrochozoa</taxon>
        <taxon>Platyhelminthes</taxon>
        <taxon>Trematoda</taxon>
        <taxon>Digenea</taxon>
        <taxon>Plagiorchiida</taxon>
        <taxon>Pronocephalata</taxon>
        <taxon>Paramphistomoidea</taxon>
        <taxon>Paramphistomidae</taxon>
        <taxon>Calicophoron</taxon>
    </lineage>
</organism>
<evidence type="ECO:0000256" key="4">
    <source>
        <dbReference type="ARBA" id="ARBA00016856"/>
    </source>
</evidence>
<protein>
    <recommendedName>
        <fullName evidence="4">Phosphorylated adapter RNA export protein</fullName>
    </recommendedName>
    <alternativeName>
        <fullName evidence="10">RNA U small nuclear RNA export adapter protein</fullName>
    </alternativeName>
</protein>
<evidence type="ECO:0000256" key="3">
    <source>
        <dbReference type="ARBA" id="ARBA00006094"/>
    </source>
</evidence>
<dbReference type="Gene3D" id="1.10.10.1440">
    <property type="entry name" value="PHAX RNA-binding domain"/>
    <property type="match status" value="1"/>
</dbReference>
<gene>
    <name evidence="13" type="ORF">CDAUBV1_LOCUS14366</name>
</gene>
<dbReference type="AlphaFoldDB" id="A0AAV2TR42"/>
<sequence>MAYRSAPLCDSSDSNSDNEEVFWKRRPSDTLKRKSAEDATMEEYNAFKSKRSRNNVWLNVLNECNLDEALSVAHKCDTSRGVESYLVHSGSNSDGEGANDSREQNVGREKHPKMRMPPSRFDPSISRPDIGISFDSPSELVKKTLVTLLNEPNEDLLGQVVDVLGVKRSLEFYYLTEDVERAGGLYYAHGTRRRTRGGVFLNLIKRSDEVDETEKKAAFVTSRQIRDKIKRKRKQARRRLAAGSEPTVNVPGDVKTGDDESTVAAVADEEQFGNEDESCVQETNINLLDAPEVEEGEMLSTDGETD</sequence>
<dbReference type="InterPro" id="IPR019385">
    <property type="entry name" value="PHAX_RNA-binding_domain"/>
</dbReference>
<evidence type="ECO:0000313" key="13">
    <source>
        <dbReference type="EMBL" id="CAL5139341.1"/>
    </source>
</evidence>
<reference evidence="13" key="1">
    <citation type="submission" date="2024-06" db="EMBL/GenBank/DDBJ databases">
        <authorList>
            <person name="Liu X."/>
            <person name="Lenzi L."/>
            <person name="Haldenby T S."/>
            <person name="Uol C."/>
        </authorList>
    </citation>
    <scope>NUCLEOTIDE SEQUENCE</scope>
</reference>
<dbReference type="GO" id="GO:0003723">
    <property type="term" value="F:RNA binding"/>
    <property type="evidence" value="ECO:0007669"/>
    <property type="project" value="UniProtKB-KW"/>
</dbReference>
<evidence type="ECO:0000256" key="10">
    <source>
        <dbReference type="ARBA" id="ARBA00030834"/>
    </source>
</evidence>
<keyword evidence="9" id="KW-0539">Nucleus</keyword>
<keyword evidence="5" id="KW-0813">Transport</keyword>
<dbReference type="EMBL" id="CAXLJL010000600">
    <property type="protein sequence ID" value="CAL5139341.1"/>
    <property type="molecule type" value="Genomic_DNA"/>
</dbReference>
<dbReference type="InterPro" id="IPR038092">
    <property type="entry name" value="PHAX_RNA-binding_sf"/>
</dbReference>
<accession>A0AAV2TR42</accession>
<comment type="similarity">
    <text evidence="3">Belongs to the PHAX family.</text>
</comment>
<feature type="compositionally biased region" description="Acidic residues" evidence="11">
    <location>
        <begin position="291"/>
        <end position="306"/>
    </location>
</feature>
<comment type="caution">
    <text evidence="13">The sequence shown here is derived from an EMBL/GenBank/DDBJ whole genome shotgun (WGS) entry which is preliminary data.</text>
</comment>
<comment type="subcellular location">
    <subcellularLocation>
        <location evidence="2">Cytoplasm</location>
    </subcellularLocation>
    <subcellularLocation>
        <location evidence="1">Nucleus</location>
    </subcellularLocation>
</comment>
<evidence type="ECO:0000256" key="1">
    <source>
        <dbReference type="ARBA" id="ARBA00004123"/>
    </source>
</evidence>
<feature type="region of interest" description="Disordered" evidence="11">
    <location>
        <begin position="87"/>
        <end position="128"/>
    </location>
</feature>
<dbReference type="GO" id="GO:0005737">
    <property type="term" value="C:cytoplasm"/>
    <property type="evidence" value="ECO:0007669"/>
    <property type="project" value="UniProtKB-SubCell"/>
</dbReference>
<feature type="domain" description="Phosphorylated adapter RNA export protein RNA-binding" evidence="12">
    <location>
        <begin position="143"/>
        <end position="222"/>
    </location>
</feature>
<proteinExistence type="inferred from homology"/>
<feature type="region of interest" description="Disordered" evidence="11">
    <location>
        <begin position="237"/>
        <end position="259"/>
    </location>
</feature>
<dbReference type="GO" id="GO:0006408">
    <property type="term" value="P:snRNA export from nucleus"/>
    <property type="evidence" value="ECO:0007669"/>
    <property type="project" value="InterPro"/>
</dbReference>
<evidence type="ECO:0000256" key="2">
    <source>
        <dbReference type="ARBA" id="ARBA00004496"/>
    </source>
</evidence>
<evidence type="ECO:0000256" key="11">
    <source>
        <dbReference type="SAM" id="MobiDB-lite"/>
    </source>
</evidence>
<name>A0AAV2TR42_CALDB</name>
<evidence type="ECO:0000256" key="6">
    <source>
        <dbReference type="ARBA" id="ARBA00022490"/>
    </source>
</evidence>
<evidence type="ECO:0000313" key="14">
    <source>
        <dbReference type="Proteomes" id="UP001497525"/>
    </source>
</evidence>
<feature type="region of interest" description="Disordered" evidence="11">
    <location>
        <begin position="1"/>
        <end position="21"/>
    </location>
</feature>
<evidence type="ECO:0000256" key="5">
    <source>
        <dbReference type="ARBA" id="ARBA00022448"/>
    </source>
</evidence>
<dbReference type="PANTHER" id="PTHR13135:SF0">
    <property type="entry name" value="PHOSPHORYLATED ADAPTER RNA EXPORT PROTEIN"/>
    <property type="match status" value="1"/>
</dbReference>
<feature type="region of interest" description="Disordered" evidence="11">
    <location>
        <begin position="285"/>
        <end position="306"/>
    </location>
</feature>
<dbReference type="Proteomes" id="UP001497525">
    <property type="component" value="Unassembled WGS sequence"/>
</dbReference>
<evidence type="ECO:0000259" key="12">
    <source>
        <dbReference type="Pfam" id="PF10258"/>
    </source>
</evidence>